<dbReference type="HOGENOM" id="CLU_044694_4_1_14"/>
<dbReference type="GO" id="GO:0003677">
    <property type="term" value="F:DNA binding"/>
    <property type="evidence" value="ECO:0007669"/>
    <property type="project" value="InterPro"/>
</dbReference>
<evidence type="ECO:0000313" key="11">
    <source>
        <dbReference type="EMBL" id="CCP24060.1"/>
    </source>
</evidence>
<name>L0RX10_MYCC1</name>
<dbReference type="Gene3D" id="1.20.272.10">
    <property type="match status" value="1"/>
</dbReference>
<accession>L0RX10</accession>
<comment type="catalytic activity">
    <reaction evidence="8">
        <text>DNA(n) + a 2'-deoxyribonucleoside 5'-triphosphate = DNA(n+1) + diphosphate</text>
        <dbReference type="Rhea" id="RHEA:22508"/>
        <dbReference type="Rhea" id="RHEA-COMP:17339"/>
        <dbReference type="Rhea" id="RHEA-COMP:17340"/>
        <dbReference type="ChEBI" id="CHEBI:33019"/>
        <dbReference type="ChEBI" id="CHEBI:61560"/>
        <dbReference type="ChEBI" id="CHEBI:173112"/>
        <dbReference type="EC" id="2.7.7.7"/>
    </reaction>
</comment>
<dbReference type="RefSeq" id="WP_015287189.1">
    <property type="nucleotide sequence ID" value="NC_019949.1"/>
</dbReference>
<organism evidence="11 12">
    <name type="scientific">Mycoplasmopsis cynos (strain C142)</name>
    <name type="common">Mycoplasma cynos</name>
    <dbReference type="NCBI Taxonomy" id="1246955"/>
    <lineage>
        <taxon>Bacteria</taxon>
        <taxon>Bacillati</taxon>
        <taxon>Mycoplasmatota</taxon>
        <taxon>Mycoplasmoidales</taxon>
        <taxon>Metamycoplasmataceae</taxon>
        <taxon>Mycoplasmopsis</taxon>
    </lineage>
</organism>
<dbReference type="GO" id="GO:0006261">
    <property type="term" value="P:DNA-templated DNA replication"/>
    <property type="evidence" value="ECO:0007669"/>
    <property type="project" value="TreeGrafter"/>
</dbReference>
<evidence type="ECO:0000256" key="8">
    <source>
        <dbReference type="ARBA" id="ARBA00049244"/>
    </source>
</evidence>
<evidence type="ECO:0000259" key="9">
    <source>
        <dbReference type="Pfam" id="PF06144"/>
    </source>
</evidence>
<evidence type="ECO:0000256" key="2">
    <source>
        <dbReference type="ARBA" id="ARBA00017703"/>
    </source>
</evidence>
<dbReference type="PANTHER" id="PTHR34388:SF1">
    <property type="entry name" value="DNA POLYMERASE III SUBUNIT DELTA"/>
    <property type="match status" value="1"/>
</dbReference>
<dbReference type="InterPro" id="IPR005790">
    <property type="entry name" value="DNA_polIII_delta"/>
</dbReference>
<dbReference type="PATRIC" id="fig|1246955.3.peg.299"/>
<proteinExistence type="inferred from homology"/>
<dbReference type="InterPro" id="IPR010372">
    <property type="entry name" value="DNA_pol3_delta_N"/>
</dbReference>
<evidence type="ECO:0000313" key="12">
    <source>
        <dbReference type="Proteomes" id="UP000010466"/>
    </source>
</evidence>
<keyword evidence="6" id="KW-0239">DNA-directed DNA polymerase</keyword>
<dbReference type="InterPro" id="IPR027417">
    <property type="entry name" value="P-loop_NTPase"/>
</dbReference>
<dbReference type="Pfam" id="PF21694">
    <property type="entry name" value="DNA_pol3_delta_C"/>
    <property type="match status" value="1"/>
</dbReference>
<dbReference type="eggNOG" id="COG1466">
    <property type="taxonomic scope" value="Bacteria"/>
</dbReference>
<gene>
    <name evidence="11" type="primary">MCYN0328</name>
    <name evidence="11" type="ordered locus">MCYN_0328</name>
</gene>
<dbReference type="Pfam" id="PF06144">
    <property type="entry name" value="DNA_pol3_delta"/>
    <property type="match status" value="1"/>
</dbReference>
<dbReference type="NCBIfam" id="TIGR01128">
    <property type="entry name" value="holA"/>
    <property type="match status" value="1"/>
</dbReference>
<dbReference type="GeneID" id="74931940"/>
<dbReference type="GO" id="GO:0003887">
    <property type="term" value="F:DNA-directed DNA polymerase activity"/>
    <property type="evidence" value="ECO:0007669"/>
    <property type="project" value="UniProtKB-KW"/>
</dbReference>
<dbReference type="KEGG" id="mcy:MCYN_0328"/>
<dbReference type="Proteomes" id="UP000010466">
    <property type="component" value="Chromosome"/>
</dbReference>
<dbReference type="STRING" id="1246955.MCYN_0328"/>
<dbReference type="InterPro" id="IPR048466">
    <property type="entry name" value="DNA_pol3_delta-like_C"/>
</dbReference>
<feature type="domain" description="DNA polymerase III delta subunit-like C-terminal" evidence="10">
    <location>
        <begin position="190"/>
        <end position="308"/>
    </location>
</feature>
<evidence type="ECO:0000256" key="7">
    <source>
        <dbReference type="ARBA" id="ARBA00034754"/>
    </source>
</evidence>
<evidence type="ECO:0000256" key="4">
    <source>
        <dbReference type="ARBA" id="ARBA00022695"/>
    </source>
</evidence>
<dbReference type="PANTHER" id="PTHR34388">
    <property type="entry name" value="DNA POLYMERASE III SUBUNIT DELTA"/>
    <property type="match status" value="1"/>
</dbReference>
<keyword evidence="12" id="KW-1185">Reference proteome</keyword>
<evidence type="ECO:0000259" key="10">
    <source>
        <dbReference type="Pfam" id="PF21694"/>
    </source>
</evidence>
<evidence type="ECO:0000256" key="1">
    <source>
        <dbReference type="ARBA" id="ARBA00012417"/>
    </source>
</evidence>
<keyword evidence="4" id="KW-0548">Nucleotidyltransferase</keyword>
<evidence type="ECO:0000256" key="6">
    <source>
        <dbReference type="ARBA" id="ARBA00022932"/>
    </source>
</evidence>
<dbReference type="SUPFAM" id="SSF52540">
    <property type="entry name" value="P-loop containing nucleoside triphosphate hydrolases"/>
    <property type="match status" value="1"/>
</dbReference>
<protein>
    <recommendedName>
        <fullName evidence="2">DNA polymerase III subunit delta</fullName>
        <ecNumber evidence="1">2.7.7.7</ecNumber>
    </recommendedName>
</protein>
<keyword evidence="3" id="KW-0808">Transferase</keyword>
<dbReference type="OrthoDB" id="400018at2"/>
<dbReference type="AlphaFoldDB" id="L0RX10"/>
<comment type="similarity">
    <text evidence="7">Belongs to the DNA polymerase HolA subunit family.</text>
</comment>
<evidence type="ECO:0000256" key="3">
    <source>
        <dbReference type="ARBA" id="ARBA00022679"/>
    </source>
</evidence>
<dbReference type="EMBL" id="HF559394">
    <property type="protein sequence ID" value="CCP24060.1"/>
    <property type="molecule type" value="Genomic_DNA"/>
</dbReference>
<feature type="domain" description="DNA polymerase III delta N-terminal" evidence="9">
    <location>
        <begin position="5"/>
        <end position="118"/>
    </location>
</feature>
<keyword evidence="5" id="KW-0235">DNA replication</keyword>
<sequence>MKLIYGSEKFFITKNLNKEKAKYFDIDILVFDNNIDLSELLEKISNPPLFSNKKLIVINDFELLTISKFNKKQDKIADEYIKFLSSNILDEIIFVCNFSKLIDNKFTTFLKKKAEIIESKKLEKDALIKQLNILAKSHNIKISYINIETFIEKMPDNLEIIMNEFENLISNYKEISYDLIENVVAKYSKNQAFSFLNSIETYDLKKIYDKYLERTSEGDEIYLLLNQINSIFSDCLTYYHLVKIGLNTNEICSKMKVPEWKIKKLSVVLKRYGVTKIKKIIYDLAEIDVKIKSYVGDVNEIFEMFLIKNF</sequence>
<dbReference type="GO" id="GO:0009360">
    <property type="term" value="C:DNA polymerase III complex"/>
    <property type="evidence" value="ECO:0007669"/>
    <property type="project" value="InterPro"/>
</dbReference>
<dbReference type="SUPFAM" id="SSF48019">
    <property type="entry name" value="post-AAA+ oligomerization domain-like"/>
    <property type="match status" value="1"/>
</dbReference>
<dbReference type="InterPro" id="IPR008921">
    <property type="entry name" value="DNA_pol3_clamp-load_cplx_C"/>
</dbReference>
<evidence type="ECO:0000256" key="5">
    <source>
        <dbReference type="ARBA" id="ARBA00022705"/>
    </source>
</evidence>
<dbReference type="Gene3D" id="3.40.50.300">
    <property type="entry name" value="P-loop containing nucleotide triphosphate hydrolases"/>
    <property type="match status" value="1"/>
</dbReference>
<reference evidence="12" key="1">
    <citation type="journal article" date="2013" name="Genome Announc.">
        <title>Complete genome sequence of Mycoplasma cynos strain C142.</title>
        <authorList>
            <person name="Walker C.A."/>
            <person name="Mannering S.A."/>
            <person name="Shields S."/>
            <person name="Blake D.P."/>
            <person name="Brownlie J."/>
        </authorList>
    </citation>
    <scope>NUCLEOTIDE SEQUENCE [LARGE SCALE GENOMIC DNA]</scope>
    <source>
        <strain evidence="12">C142</strain>
    </source>
</reference>
<dbReference type="EC" id="2.7.7.7" evidence="1"/>